<dbReference type="PROSITE" id="PS50263">
    <property type="entry name" value="CN_HYDROLASE"/>
    <property type="match status" value="1"/>
</dbReference>
<dbReference type="SUPFAM" id="SSF56317">
    <property type="entry name" value="Carbon-nitrogen hydrolase"/>
    <property type="match status" value="1"/>
</dbReference>
<gene>
    <name evidence="3" type="ORF">UFOPK3547_00723</name>
</gene>
<dbReference type="InterPro" id="IPR036526">
    <property type="entry name" value="C-N_Hydrolase_sf"/>
</dbReference>
<dbReference type="GO" id="GO:0033388">
    <property type="term" value="P:putrescine biosynthetic process from arginine"/>
    <property type="evidence" value="ECO:0007669"/>
    <property type="project" value="TreeGrafter"/>
</dbReference>
<accession>A0A6J5ZPX6</accession>
<sequence>MSNFRLIDAGPVLPSPARVKEPVRKPLRIGAVQTRFHDDPEEHKALLAEGIEMAAAAGARLVCNQEITLSPYVCWERRSEAADPIQPEPLESGPSFLFAAEMAAKTGANIHISLYEEAPADDGRGFNTAIVVSPEGKLLSRTRKTHIPISAGYYEDTWFRPGPAEEIAQATVVEGERIGMPTCWDQWFPELARLYALDGAEVIVYPTAIGSEPDFPGFDTEQLWEKVIVANGISSGTFMVAVNRYGDEGPLSFYGSSFISDPYGRVLAQAGREEDAVLVADLELDQCRDWIDLFPFTETRRADAYDRLASS</sequence>
<evidence type="ECO:0000313" key="3">
    <source>
        <dbReference type="EMBL" id="CAB4342670.1"/>
    </source>
</evidence>
<reference evidence="3" key="1">
    <citation type="submission" date="2020-05" db="EMBL/GenBank/DDBJ databases">
        <authorList>
            <person name="Chiriac C."/>
            <person name="Salcher M."/>
            <person name="Ghai R."/>
            <person name="Kavagutti S V."/>
        </authorList>
    </citation>
    <scope>NUCLEOTIDE SEQUENCE</scope>
</reference>
<name>A0A6J5ZPX6_9ZZZZ</name>
<dbReference type="Pfam" id="PF00795">
    <property type="entry name" value="CN_hydrolase"/>
    <property type="match status" value="1"/>
</dbReference>
<evidence type="ECO:0000256" key="1">
    <source>
        <dbReference type="ARBA" id="ARBA00022801"/>
    </source>
</evidence>
<dbReference type="InterPro" id="IPR050345">
    <property type="entry name" value="Aliph_Amidase/BUP"/>
</dbReference>
<dbReference type="EMBL" id="CAESAN010000049">
    <property type="protein sequence ID" value="CAB4342670.1"/>
    <property type="molecule type" value="Genomic_DNA"/>
</dbReference>
<keyword evidence="1" id="KW-0378">Hydrolase</keyword>
<dbReference type="GO" id="GO:0050126">
    <property type="term" value="F:N-carbamoylputrescine amidase activity"/>
    <property type="evidence" value="ECO:0007669"/>
    <property type="project" value="TreeGrafter"/>
</dbReference>
<dbReference type="InterPro" id="IPR003010">
    <property type="entry name" value="C-N_Hydrolase"/>
</dbReference>
<dbReference type="PANTHER" id="PTHR43674:SF2">
    <property type="entry name" value="BETA-UREIDOPROPIONASE"/>
    <property type="match status" value="1"/>
</dbReference>
<feature type="domain" description="CN hydrolase" evidence="2">
    <location>
        <begin position="27"/>
        <end position="284"/>
    </location>
</feature>
<protein>
    <submittedName>
        <fullName evidence="3">Unannotated protein</fullName>
    </submittedName>
</protein>
<organism evidence="3">
    <name type="scientific">freshwater metagenome</name>
    <dbReference type="NCBI Taxonomy" id="449393"/>
    <lineage>
        <taxon>unclassified sequences</taxon>
        <taxon>metagenomes</taxon>
        <taxon>ecological metagenomes</taxon>
    </lineage>
</organism>
<proteinExistence type="predicted"/>
<dbReference type="AlphaFoldDB" id="A0A6J5ZPX6"/>
<evidence type="ECO:0000259" key="2">
    <source>
        <dbReference type="PROSITE" id="PS50263"/>
    </source>
</evidence>
<dbReference type="Gene3D" id="3.60.110.10">
    <property type="entry name" value="Carbon-nitrogen hydrolase"/>
    <property type="match status" value="1"/>
</dbReference>
<dbReference type="PANTHER" id="PTHR43674">
    <property type="entry name" value="NITRILASE C965.09-RELATED"/>
    <property type="match status" value="1"/>
</dbReference>